<evidence type="ECO:0000256" key="5">
    <source>
        <dbReference type="ARBA" id="ARBA00022968"/>
    </source>
</evidence>
<proteinExistence type="predicted"/>
<evidence type="ECO:0000259" key="9">
    <source>
        <dbReference type="Pfam" id="PF02434"/>
    </source>
</evidence>
<keyword evidence="11" id="KW-1185">Reference proteome</keyword>
<reference evidence="10" key="1">
    <citation type="journal article" date="2023" name="IScience">
        <title>Live-bearing cockroach genome reveals convergent evolutionary mechanisms linked to viviparity in insects and beyond.</title>
        <authorList>
            <person name="Fouks B."/>
            <person name="Harrison M.C."/>
            <person name="Mikhailova A.A."/>
            <person name="Marchal E."/>
            <person name="English S."/>
            <person name="Carruthers M."/>
            <person name="Jennings E.C."/>
            <person name="Chiamaka E.L."/>
            <person name="Frigard R.A."/>
            <person name="Pippel M."/>
            <person name="Attardo G.M."/>
            <person name="Benoit J.B."/>
            <person name="Bornberg-Bauer E."/>
            <person name="Tobe S.S."/>
        </authorList>
    </citation>
    <scope>NUCLEOTIDE SEQUENCE</scope>
    <source>
        <strain evidence="10">Stay&amp;Tobe</strain>
    </source>
</reference>
<evidence type="ECO:0000256" key="8">
    <source>
        <dbReference type="SAM" id="Phobius"/>
    </source>
</evidence>
<evidence type="ECO:0000256" key="7">
    <source>
        <dbReference type="ARBA" id="ARBA00023136"/>
    </source>
</evidence>
<evidence type="ECO:0000256" key="2">
    <source>
        <dbReference type="ARBA" id="ARBA00022676"/>
    </source>
</evidence>
<reference evidence="10" key="2">
    <citation type="submission" date="2023-05" db="EMBL/GenBank/DDBJ databases">
        <authorList>
            <person name="Fouks B."/>
        </authorList>
    </citation>
    <scope>NUCLEOTIDE SEQUENCE</scope>
    <source>
        <strain evidence="10">Stay&amp;Tobe</strain>
        <tissue evidence="10">Testes</tissue>
    </source>
</reference>
<name>A0AAD8A1A0_DIPPU</name>
<keyword evidence="2" id="KW-0328">Glycosyltransferase</keyword>
<evidence type="ECO:0000313" key="10">
    <source>
        <dbReference type="EMBL" id="KAJ9590161.1"/>
    </source>
</evidence>
<keyword evidence="4 8" id="KW-0812">Transmembrane</keyword>
<dbReference type="EMBL" id="JASPKZ010004553">
    <property type="protein sequence ID" value="KAJ9590161.1"/>
    <property type="molecule type" value="Genomic_DNA"/>
</dbReference>
<accession>A0AAD8A1A0</accession>
<evidence type="ECO:0000256" key="3">
    <source>
        <dbReference type="ARBA" id="ARBA00022679"/>
    </source>
</evidence>
<evidence type="ECO:0000313" key="11">
    <source>
        <dbReference type="Proteomes" id="UP001233999"/>
    </source>
</evidence>
<keyword evidence="5" id="KW-0735">Signal-anchor</keyword>
<feature type="non-terminal residue" evidence="10">
    <location>
        <position position="114"/>
    </location>
</feature>
<comment type="subcellular location">
    <subcellularLocation>
        <location evidence="1">Membrane</location>
        <topology evidence="1">Single-pass type II membrane protein</topology>
    </subcellularLocation>
</comment>
<dbReference type="Gene3D" id="3.90.550.50">
    <property type="match status" value="1"/>
</dbReference>
<evidence type="ECO:0000256" key="4">
    <source>
        <dbReference type="ARBA" id="ARBA00022692"/>
    </source>
</evidence>
<gene>
    <name evidence="10" type="ORF">L9F63_016717</name>
</gene>
<dbReference type="InterPro" id="IPR003378">
    <property type="entry name" value="Fringe-like_glycosylTrfase"/>
</dbReference>
<keyword evidence="3" id="KW-0808">Transferase</keyword>
<feature type="domain" description="Fringe-like glycosyltransferase" evidence="9">
    <location>
        <begin position="80"/>
        <end position="114"/>
    </location>
</feature>
<comment type="caution">
    <text evidence="10">The sequence shown here is derived from an EMBL/GenBank/DDBJ whole genome shotgun (WGS) entry which is preliminary data.</text>
</comment>
<evidence type="ECO:0000256" key="6">
    <source>
        <dbReference type="ARBA" id="ARBA00022989"/>
    </source>
</evidence>
<dbReference type="GO" id="GO:0016757">
    <property type="term" value="F:glycosyltransferase activity"/>
    <property type="evidence" value="ECO:0007669"/>
    <property type="project" value="UniProtKB-KW"/>
</dbReference>
<keyword evidence="6 8" id="KW-1133">Transmembrane helix</keyword>
<protein>
    <recommendedName>
        <fullName evidence="9">Fringe-like glycosyltransferase domain-containing protein</fullName>
    </recommendedName>
</protein>
<dbReference type="Proteomes" id="UP001233999">
    <property type="component" value="Unassembled WGS sequence"/>
</dbReference>
<feature type="transmembrane region" description="Helical" evidence="8">
    <location>
        <begin position="12"/>
        <end position="29"/>
    </location>
</feature>
<sequence length="114" mass="12604">SVARLKRLVQGITLVAAAAYTTLLLYQTVSTVAPRQQVKTVVNISILVIQIAMNGNLIVPAVSDFNNLVLATGTSRPVGTQLNDVFISVKTTRNYHKWRLPVILKTWFQLAKDQ</sequence>
<keyword evidence="7 8" id="KW-0472">Membrane</keyword>
<organism evidence="10 11">
    <name type="scientific">Diploptera punctata</name>
    <name type="common">Pacific beetle cockroach</name>
    <dbReference type="NCBI Taxonomy" id="6984"/>
    <lineage>
        <taxon>Eukaryota</taxon>
        <taxon>Metazoa</taxon>
        <taxon>Ecdysozoa</taxon>
        <taxon>Arthropoda</taxon>
        <taxon>Hexapoda</taxon>
        <taxon>Insecta</taxon>
        <taxon>Pterygota</taxon>
        <taxon>Neoptera</taxon>
        <taxon>Polyneoptera</taxon>
        <taxon>Dictyoptera</taxon>
        <taxon>Blattodea</taxon>
        <taxon>Blaberoidea</taxon>
        <taxon>Blaberidae</taxon>
        <taxon>Diplopterinae</taxon>
        <taxon>Diploptera</taxon>
    </lineage>
</organism>
<dbReference type="AlphaFoldDB" id="A0AAD8A1A0"/>
<evidence type="ECO:0000256" key="1">
    <source>
        <dbReference type="ARBA" id="ARBA00004606"/>
    </source>
</evidence>
<feature type="non-terminal residue" evidence="10">
    <location>
        <position position="1"/>
    </location>
</feature>
<dbReference type="GO" id="GO:0016020">
    <property type="term" value="C:membrane"/>
    <property type="evidence" value="ECO:0007669"/>
    <property type="project" value="UniProtKB-SubCell"/>
</dbReference>
<dbReference type="Pfam" id="PF02434">
    <property type="entry name" value="Fringe"/>
    <property type="match status" value="1"/>
</dbReference>